<dbReference type="GO" id="GO:0005737">
    <property type="term" value="C:cytoplasm"/>
    <property type="evidence" value="ECO:0007669"/>
    <property type="project" value="UniProtKB-UniRule"/>
</dbReference>
<dbReference type="Gene3D" id="3.30.160.270">
    <property type="match status" value="1"/>
</dbReference>
<dbReference type="Proteomes" id="UP000885738">
    <property type="component" value="Unassembled WGS sequence"/>
</dbReference>
<protein>
    <recommendedName>
        <fullName evidence="4 11">2-isopropylmalate synthase</fullName>
        <ecNumber evidence="3 11">2.3.3.13</ecNumber>
    </recommendedName>
    <alternativeName>
        <fullName evidence="11">Alpha-IPM synthase</fullName>
    </alternativeName>
    <alternativeName>
        <fullName evidence="11">Alpha-isopropylmalate synthase</fullName>
    </alternativeName>
</protein>
<evidence type="ECO:0000256" key="9">
    <source>
        <dbReference type="ARBA" id="ARBA00023211"/>
    </source>
</evidence>
<keyword evidence="7 11" id="KW-0808">Transferase</keyword>
<dbReference type="NCBIfam" id="NF002086">
    <property type="entry name" value="PRK00915.1-3"/>
    <property type="match status" value="1"/>
</dbReference>
<evidence type="ECO:0000256" key="5">
    <source>
        <dbReference type="ARBA" id="ARBA00022430"/>
    </source>
</evidence>
<dbReference type="SUPFAM" id="SSF51569">
    <property type="entry name" value="Aldolase"/>
    <property type="match status" value="1"/>
</dbReference>
<feature type="binding site" evidence="11">
    <location>
        <position position="204"/>
    </location>
    <ligand>
        <name>Mn(2+)</name>
        <dbReference type="ChEBI" id="CHEBI:29035"/>
    </ligand>
</feature>
<proteinExistence type="inferred from homology"/>
<dbReference type="FunFam" id="3.20.20.70:FF:000010">
    <property type="entry name" value="2-isopropylmalate synthase"/>
    <property type="match status" value="1"/>
</dbReference>
<dbReference type="AlphaFoldDB" id="A0A7C1VML4"/>
<dbReference type="InterPro" id="IPR036230">
    <property type="entry name" value="LeuA_allosteric_dom_sf"/>
</dbReference>
<keyword evidence="9 11" id="KW-0464">Manganese</keyword>
<keyword evidence="10 11" id="KW-0100">Branched-chain amino acid biosynthesis</keyword>
<dbReference type="InterPro" id="IPR000891">
    <property type="entry name" value="PYR_CT"/>
</dbReference>
<feature type="domain" description="Pyruvate carboxyltransferase" evidence="12">
    <location>
        <begin position="5"/>
        <end position="267"/>
    </location>
</feature>
<dbReference type="InterPro" id="IPR005671">
    <property type="entry name" value="LeuA_bact_synth"/>
</dbReference>
<dbReference type="InterPro" id="IPR054691">
    <property type="entry name" value="LeuA/HCS_post-cat"/>
</dbReference>
<dbReference type="SUPFAM" id="SSF110921">
    <property type="entry name" value="2-isopropylmalate synthase LeuA, allosteric (dimerisation) domain"/>
    <property type="match status" value="1"/>
</dbReference>
<gene>
    <name evidence="11" type="primary">leuA</name>
    <name evidence="13" type="ORF">ENI35_03510</name>
</gene>
<dbReference type="EC" id="2.3.3.13" evidence="3 11"/>
<comment type="similarity">
    <text evidence="2 11">Belongs to the alpha-IPM synthase/homocitrate synthase family. LeuA type 1 subfamily.</text>
</comment>
<dbReference type="UniPathway" id="UPA00048">
    <property type="reaction ID" value="UER00070"/>
</dbReference>
<evidence type="ECO:0000256" key="10">
    <source>
        <dbReference type="ARBA" id="ARBA00023304"/>
    </source>
</evidence>
<evidence type="ECO:0000256" key="3">
    <source>
        <dbReference type="ARBA" id="ARBA00012973"/>
    </source>
</evidence>
<dbReference type="FunFam" id="1.10.238.260:FF:000001">
    <property type="entry name" value="2-isopropylmalate synthase"/>
    <property type="match status" value="1"/>
</dbReference>
<evidence type="ECO:0000256" key="2">
    <source>
        <dbReference type="ARBA" id="ARBA00009396"/>
    </source>
</evidence>
<evidence type="ECO:0000256" key="1">
    <source>
        <dbReference type="ARBA" id="ARBA00004689"/>
    </source>
</evidence>
<evidence type="ECO:0000313" key="13">
    <source>
        <dbReference type="EMBL" id="HEC67864.1"/>
    </source>
</evidence>
<dbReference type="GO" id="GO:0003852">
    <property type="term" value="F:2-isopropylmalate synthase activity"/>
    <property type="evidence" value="ECO:0007669"/>
    <property type="project" value="UniProtKB-UniRule"/>
</dbReference>
<comment type="cofactor">
    <cofactor evidence="11">
        <name>Mn(2+)</name>
        <dbReference type="ChEBI" id="CHEBI:29035"/>
    </cofactor>
</comment>
<comment type="function">
    <text evidence="11">Catalyzes the condensation of the acetyl group of acetyl-CoA with 3-methyl-2-oxobutanoate (2-ketoisovalerate) to form 3-carboxy-3-hydroxy-4-methylpentanoate (2-isopropylmalate).</text>
</comment>
<comment type="subunit">
    <text evidence="11">Homodimer.</text>
</comment>
<dbReference type="InterPro" id="IPR013709">
    <property type="entry name" value="2-isopropylmalate_synth_dimer"/>
</dbReference>
<reference evidence="13" key="1">
    <citation type="journal article" date="2020" name="mSystems">
        <title>Genome- and Community-Level Interaction Insights into Carbon Utilization and Element Cycling Functions of Hydrothermarchaeota in Hydrothermal Sediment.</title>
        <authorList>
            <person name="Zhou Z."/>
            <person name="Liu Y."/>
            <person name="Xu W."/>
            <person name="Pan J."/>
            <person name="Luo Z.H."/>
            <person name="Li M."/>
        </authorList>
    </citation>
    <scope>NUCLEOTIDE SEQUENCE [LARGE SCALE GENOMIC DNA]</scope>
    <source>
        <strain evidence="13">HyVt-389</strain>
    </source>
</reference>
<evidence type="ECO:0000256" key="7">
    <source>
        <dbReference type="ARBA" id="ARBA00022679"/>
    </source>
</evidence>
<evidence type="ECO:0000256" key="6">
    <source>
        <dbReference type="ARBA" id="ARBA00022605"/>
    </source>
</evidence>
<accession>A0A7C1VML4</accession>
<dbReference type="PROSITE" id="PS00816">
    <property type="entry name" value="AIPM_HOMOCIT_SYNTH_2"/>
    <property type="match status" value="1"/>
</dbReference>
<dbReference type="PROSITE" id="PS00815">
    <property type="entry name" value="AIPM_HOMOCIT_SYNTH_1"/>
    <property type="match status" value="1"/>
</dbReference>
<dbReference type="GO" id="GO:0003985">
    <property type="term" value="F:acetyl-CoA C-acetyltransferase activity"/>
    <property type="evidence" value="ECO:0007669"/>
    <property type="project" value="UniProtKB-UniRule"/>
</dbReference>
<dbReference type="Pfam" id="PF08502">
    <property type="entry name" value="LeuA_dimer"/>
    <property type="match status" value="1"/>
</dbReference>
<name>A0A7C1VML4_DESA2</name>
<dbReference type="CDD" id="cd07940">
    <property type="entry name" value="DRE_TIM_IPMS"/>
    <property type="match status" value="1"/>
</dbReference>
<evidence type="ECO:0000259" key="12">
    <source>
        <dbReference type="PROSITE" id="PS50991"/>
    </source>
</evidence>
<keyword evidence="8 11" id="KW-0479">Metal-binding</keyword>
<dbReference type="InterPro" id="IPR002034">
    <property type="entry name" value="AIPM/Hcit_synth_CS"/>
</dbReference>
<feature type="binding site" evidence="11">
    <location>
        <position position="14"/>
    </location>
    <ligand>
        <name>Mn(2+)</name>
        <dbReference type="ChEBI" id="CHEBI:29035"/>
    </ligand>
</feature>
<comment type="catalytic activity">
    <reaction evidence="11">
        <text>3-methyl-2-oxobutanoate + acetyl-CoA + H2O = (2S)-2-isopropylmalate + CoA + H(+)</text>
        <dbReference type="Rhea" id="RHEA:21524"/>
        <dbReference type="ChEBI" id="CHEBI:1178"/>
        <dbReference type="ChEBI" id="CHEBI:11851"/>
        <dbReference type="ChEBI" id="CHEBI:15377"/>
        <dbReference type="ChEBI" id="CHEBI:15378"/>
        <dbReference type="ChEBI" id="CHEBI:57287"/>
        <dbReference type="ChEBI" id="CHEBI:57288"/>
        <dbReference type="EC" id="2.3.3.13"/>
    </reaction>
</comment>
<keyword evidence="6 11" id="KW-0028">Amino-acid biosynthesis</keyword>
<dbReference type="GO" id="GO:0030145">
    <property type="term" value="F:manganese ion binding"/>
    <property type="evidence" value="ECO:0007669"/>
    <property type="project" value="UniProtKB-UniRule"/>
</dbReference>
<feature type="binding site" evidence="11">
    <location>
        <position position="238"/>
    </location>
    <ligand>
        <name>Mn(2+)</name>
        <dbReference type="ChEBI" id="CHEBI:29035"/>
    </ligand>
</feature>
<organism evidence="13">
    <name type="scientific">Desulfofervidus auxilii</name>
    <dbReference type="NCBI Taxonomy" id="1621989"/>
    <lineage>
        <taxon>Bacteria</taxon>
        <taxon>Pseudomonadati</taxon>
        <taxon>Thermodesulfobacteriota</taxon>
        <taxon>Candidatus Desulfofervidia</taxon>
        <taxon>Candidatus Desulfofervidales</taxon>
        <taxon>Candidatus Desulfofervidaceae</taxon>
        <taxon>Candidatus Desulfofervidus</taxon>
    </lineage>
</organism>
<evidence type="ECO:0000256" key="11">
    <source>
        <dbReference type="HAMAP-Rule" id="MF_01025"/>
    </source>
</evidence>
<evidence type="ECO:0000256" key="8">
    <source>
        <dbReference type="ARBA" id="ARBA00022723"/>
    </source>
</evidence>
<dbReference type="HAMAP" id="MF_01025">
    <property type="entry name" value="LeuA_type1"/>
    <property type="match status" value="1"/>
</dbReference>
<keyword evidence="11" id="KW-0963">Cytoplasm</keyword>
<dbReference type="PANTHER" id="PTHR10277:SF9">
    <property type="entry name" value="2-ISOPROPYLMALATE SYNTHASE 1, CHLOROPLASTIC-RELATED"/>
    <property type="match status" value="1"/>
</dbReference>
<dbReference type="Pfam" id="PF22617">
    <property type="entry name" value="HCS_D2"/>
    <property type="match status" value="1"/>
</dbReference>
<dbReference type="InterPro" id="IPR050073">
    <property type="entry name" value="2-IPM_HCS-like"/>
</dbReference>
<dbReference type="PANTHER" id="PTHR10277">
    <property type="entry name" value="HOMOCITRATE SYNTHASE-RELATED"/>
    <property type="match status" value="1"/>
</dbReference>
<dbReference type="SMART" id="SM00917">
    <property type="entry name" value="LeuA_dimer"/>
    <property type="match status" value="1"/>
</dbReference>
<sequence>MPRKLLIFDTTLRDGEQVPGAKLNIDQKLVVAKQLERLGVDVIEAGFPVSSPGDAKAVNLVARQVRKPIIAGLARALKKDIDILWEAIKDADRPRIHVFLAASDVHIEKKLRLNRDQALEMAVEAVKYAKKYCPNVEFSPEDATRADFDYLCQVVEETIKAGATVINIPDTVGYTIPEEFGRLIRKLRERVPTTDKIILSVHCHNDLGLATANSIAAIVNGATQVECTINGIGERAGNAALEEIVMILKTRPQYFNIETNIVTPEIIPTSRLVSRMMNLPIQPNKAIVGANAFAHSSGVHQDGILKDRRTYEIIRPEDVGAQQHLLVLTARSGRKAVRQKLTDLGYDLSDETFEKIYKRFLSVADRKKEITAADLKSIVEVELSKVEELYSFVKMVVTTQAMSGSDLPLAVLTLRKNGEEITQASVGNGPVDAVFKCINGITNLNVNLLDYRVESLSGGTEALGESTVKIEINGEVVSGCATSPDVIEASARAYLNAINRYFSLHK</sequence>
<dbReference type="Gene3D" id="1.10.238.260">
    <property type="match status" value="1"/>
</dbReference>
<dbReference type="NCBIfam" id="TIGR00973">
    <property type="entry name" value="leuA_bact"/>
    <property type="match status" value="1"/>
</dbReference>
<keyword evidence="13" id="KW-0012">Acyltransferase</keyword>
<dbReference type="FunFam" id="3.30.160.270:FF:000003">
    <property type="entry name" value="2-isopropylmalate synthase"/>
    <property type="match status" value="1"/>
</dbReference>
<dbReference type="Pfam" id="PF00682">
    <property type="entry name" value="HMGL-like"/>
    <property type="match status" value="1"/>
</dbReference>
<feature type="region of interest" description="Regulatory domain" evidence="11">
    <location>
        <begin position="391"/>
        <end position="506"/>
    </location>
</feature>
<comment type="caution">
    <text evidence="13">The sequence shown here is derived from an EMBL/GenBank/DDBJ whole genome shotgun (WGS) entry which is preliminary data.</text>
</comment>
<feature type="binding site" evidence="11">
    <location>
        <position position="202"/>
    </location>
    <ligand>
        <name>Mn(2+)</name>
        <dbReference type="ChEBI" id="CHEBI:29035"/>
    </ligand>
</feature>
<dbReference type="InterPro" id="IPR013785">
    <property type="entry name" value="Aldolase_TIM"/>
</dbReference>
<dbReference type="PROSITE" id="PS50991">
    <property type="entry name" value="PYR_CT"/>
    <property type="match status" value="1"/>
</dbReference>
<keyword evidence="5 11" id="KW-0432">Leucine biosynthesis</keyword>
<comment type="pathway">
    <text evidence="1 11">Amino-acid biosynthesis; L-leucine biosynthesis; L-leucine from 3-methyl-2-oxobutanoate: step 1/4.</text>
</comment>
<dbReference type="EMBL" id="DRIH01000118">
    <property type="protein sequence ID" value="HEC67864.1"/>
    <property type="molecule type" value="Genomic_DNA"/>
</dbReference>
<dbReference type="GO" id="GO:0009098">
    <property type="term" value="P:L-leucine biosynthetic process"/>
    <property type="evidence" value="ECO:0007669"/>
    <property type="project" value="UniProtKB-UniRule"/>
</dbReference>
<evidence type="ECO:0000256" key="4">
    <source>
        <dbReference type="ARBA" id="ARBA00018198"/>
    </source>
</evidence>
<dbReference type="Gene3D" id="3.20.20.70">
    <property type="entry name" value="Aldolase class I"/>
    <property type="match status" value="1"/>
</dbReference>